<dbReference type="GO" id="GO:0005313">
    <property type="term" value="F:L-glutamate transmembrane transporter activity"/>
    <property type="evidence" value="ECO:0007669"/>
    <property type="project" value="TreeGrafter"/>
</dbReference>
<dbReference type="PROSITE" id="PS50850">
    <property type="entry name" value="MFS"/>
    <property type="match status" value="1"/>
</dbReference>
<dbReference type="GO" id="GO:0005326">
    <property type="term" value="F:neurotransmitter transmembrane transporter activity"/>
    <property type="evidence" value="ECO:0007669"/>
    <property type="project" value="TreeGrafter"/>
</dbReference>
<dbReference type="PANTHER" id="PTHR11662:SF456">
    <property type="entry name" value="VESICULAR GLUTAMATE TRANSPORTER, ISOFORM A"/>
    <property type="match status" value="1"/>
</dbReference>
<dbReference type="STRING" id="7574.A0A1S3J1H7"/>
<dbReference type="InterPro" id="IPR020846">
    <property type="entry name" value="MFS_dom"/>
</dbReference>
<keyword evidence="9" id="KW-1185">Reference proteome</keyword>
<feature type="transmembrane region" description="Helical" evidence="7">
    <location>
        <begin position="370"/>
        <end position="390"/>
    </location>
</feature>
<keyword evidence="5 7" id="KW-1133">Transmembrane helix</keyword>
<dbReference type="Proteomes" id="UP000085678">
    <property type="component" value="Unplaced"/>
</dbReference>
<feature type="transmembrane region" description="Helical" evidence="7">
    <location>
        <begin position="342"/>
        <end position="364"/>
    </location>
</feature>
<keyword evidence="2" id="KW-0813">Transport</keyword>
<evidence type="ECO:0000256" key="2">
    <source>
        <dbReference type="ARBA" id="ARBA00022448"/>
    </source>
</evidence>
<dbReference type="FunFam" id="1.20.1250.20:FF:000003">
    <property type="entry name" value="Solute carrier family 17 member 3"/>
    <property type="match status" value="1"/>
</dbReference>
<feature type="transmembrane region" description="Helical" evidence="7">
    <location>
        <begin position="268"/>
        <end position="290"/>
    </location>
</feature>
<evidence type="ECO:0000256" key="5">
    <source>
        <dbReference type="ARBA" id="ARBA00022989"/>
    </source>
</evidence>
<keyword evidence="3 7" id="KW-0812">Transmembrane</keyword>
<evidence type="ECO:0000256" key="6">
    <source>
        <dbReference type="ARBA" id="ARBA00023136"/>
    </source>
</evidence>
<feature type="transmembrane region" description="Helical" evidence="7">
    <location>
        <begin position="98"/>
        <end position="116"/>
    </location>
</feature>
<dbReference type="GeneID" id="106169251"/>
<feature type="domain" description="Major facilitator superfamily (MFS) profile" evidence="8">
    <location>
        <begin position="13"/>
        <end position="461"/>
    </location>
</feature>
<dbReference type="GO" id="GO:0050803">
    <property type="term" value="P:regulation of synapse structure or activity"/>
    <property type="evidence" value="ECO:0007669"/>
    <property type="project" value="TreeGrafter"/>
</dbReference>
<dbReference type="AlphaFoldDB" id="A0A1S3J1H7"/>
<dbReference type="GO" id="GO:0030672">
    <property type="term" value="C:synaptic vesicle membrane"/>
    <property type="evidence" value="ECO:0007669"/>
    <property type="project" value="TreeGrafter"/>
</dbReference>
<dbReference type="OrthoDB" id="2985014at2759"/>
<feature type="transmembrane region" description="Helical" evidence="7">
    <location>
        <begin position="402"/>
        <end position="420"/>
    </location>
</feature>
<dbReference type="GO" id="GO:0098700">
    <property type="term" value="P:neurotransmitter loading into synaptic vesicle"/>
    <property type="evidence" value="ECO:0007669"/>
    <property type="project" value="TreeGrafter"/>
</dbReference>
<protein>
    <submittedName>
        <fullName evidence="10">Vesicular glutamate transporter 2</fullName>
    </submittedName>
</protein>
<dbReference type="KEGG" id="lak:106169251"/>
<dbReference type="SUPFAM" id="SSF103473">
    <property type="entry name" value="MFS general substrate transporter"/>
    <property type="match status" value="1"/>
</dbReference>
<accession>A0A1S3J1H7</accession>
<dbReference type="Pfam" id="PF07690">
    <property type="entry name" value="MFS_1"/>
    <property type="match status" value="1"/>
</dbReference>
<dbReference type="PANTHER" id="PTHR11662">
    <property type="entry name" value="SOLUTE CARRIER FAMILY 17"/>
    <property type="match status" value="1"/>
</dbReference>
<dbReference type="InParanoid" id="A0A1S3J1H7"/>
<evidence type="ECO:0000256" key="1">
    <source>
        <dbReference type="ARBA" id="ARBA00004141"/>
    </source>
</evidence>
<evidence type="ECO:0000256" key="4">
    <source>
        <dbReference type="ARBA" id="ARBA00022847"/>
    </source>
</evidence>
<feature type="transmembrane region" description="Helical" evidence="7">
    <location>
        <begin position="310"/>
        <end position="330"/>
    </location>
</feature>
<feature type="transmembrane region" description="Helical" evidence="7">
    <location>
        <begin position="432"/>
        <end position="456"/>
    </location>
</feature>
<organism evidence="9 10">
    <name type="scientific">Lingula anatina</name>
    <name type="common">Brachiopod</name>
    <name type="synonym">Lingula unguis</name>
    <dbReference type="NCBI Taxonomy" id="7574"/>
    <lineage>
        <taxon>Eukaryota</taxon>
        <taxon>Metazoa</taxon>
        <taxon>Spiralia</taxon>
        <taxon>Lophotrochozoa</taxon>
        <taxon>Brachiopoda</taxon>
        <taxon>Linguliformea</taxon>
        <taxon>Lingulata</taxon>
        <taxon>Lingulida</taxon>
        <taxon>Linguloidea</taxon>
        <taxon>Lingulidae</taxon>
        <taxon>Lingula</taxon>
    </lineage>
</organism>
<evidence type="ECO:0000313" key="10">
    <source>
        <dbReference type="RefSeq" id="XP_013404116.1"/>
    </source>
</evidence>
<dbReference type="GO" id="GO:0060076">
    <property type="term" value="C:excitatory synapse"/>
    <property type="evidence" value="ECO:0007669"/>
    <property type="project" value="TreeGrafter"/>
</dbReference>
<keyword evidence="6 7" id="KW-0472">Membrane</keyword>
<dbReference type="Gene3D" id="1.20.1250.20">
    <property type="entry name" value="MFS general substrate transporter like domains"/>
    <property type="match status" value="2"/>
</dbReference>
<proteinExistence type="predicted"/>
<dbReference type="RefSeq" id="XP_013404116.1">
    <property type="nucleotide sequence ID" value="XM_013548662.2"/>
</dbReference>
<evidence type="ECO:0000256" key="3">
    <source>
        <dbReference type="ARBA" id="ARBA00022692"/>
    </source>
</evidence>
<feature type="transmembrane region" description="Helical" evidence="7">
    <location>
        <begin position="191"/>
        <end position="212"/>
    </location>
</feature>
<dbReference type="GO" id="GO:0035249">
    <property type="term" value="P:synaptic transmission, glutamatergic"/>
    <property type="evidence" value="ECO:0007669"/>
    <property type="project" value="TreeGrafter"/>
</dbReference>
<sequence>MAWCGWVQRRYLVSFLSFLGLCLSFGLRSALSVTFTDVVKTNGTEGSHSDALNSTCPAEDNFTLPWSTDEVGWVFTAYGIGYIITQLPGGVLAAALPAHRVFCAATVISFALFATIPTMMKIDWRLVVVIRLLQGLSEGVQIPAQQGIWKEWAPEHEKNKLSLVALSGAYCGPAIAMLLTGFVNCHLGWEWIFYIYSIAGGIWGILWVLIVFKSPYKALHRLGQKERELFEEERRKKHADLFTSVQSAAPQEAVRAIPFKAILTSFPVWAVFVAGTTRSWVLLLVTNYFSQYLENVYNPNIIEVGYLSSLPFFVTTATVCLGAMIADTCLKRRVVSRTVARKLFNCVGFGVEASILCLVGFMTWYFPSKVAAVTLIGISCGASGFAASGYQANPLDLARDYASILMGISKLGGIGGMIMPKVVGALTSKGDAFGWACVFWVTAGLEMAGVVFYAIFASGKQQSWSNYRDARELEDDSARLSARYQHSVGGGRAYGAPNLGVSRRTIDESYVDDEERPLLWYASNREEHEFTDSMTLY</sequence>
<dbReference type="InterPro" id="IPR036259">
    <property type="entry name" value="MFS_trans_sf"/>
</dbReference>
<evidence type="ECO:0000313" key="9">
    <source>
        <dbReference type="Proteomes" id="UP000085678"/>
    </source>
</evidence>
<dbReference type="GO" id="GO:0015293">
    <property type="term" value="F:symporter activity"/>
    <property type="evidence" value="ECO:0007669"/>
    <property type="project" value="UniProtKB-KW"/>
</dbReference>
<reference evidence="10" key="1">
    <citation type="submission" date="2025-08" db="UniProtKB">
        <authorList>
            <consortium name="RefSeq"/>
        </authorList>
    </citation>
    <scope>IDENTIFICATION</scope>
    <source>
        <tissue evidence="10">Gonads</tissue>
    </source>
</reference>
<comment type="subcellular location">
    <subcellularLocation>
        <location evidence="1">Membrane</location>
        <topology evidence="1">Multi-pass membrane protein</topology>
    </subcellularLocation>
</comment>
<dbReference type="OMA" id="AKEPRLW"/>
<gene>
    <name evidence="10" type="primary">LOC106169251</name>
</gene>
<evidence type="ECO:0000256" key="7">
    <source>
        <dbReference type="SAM" id="Phobius"/>
    </source>
</evidence>
<evidence type="ECO:0000259" key="8">
    <source>
        <dbReference type="PROSITE" id="PS50850"/>
    </source>
</evidence>
<dbReference type="InterPro" id="IPR050382">
    <property type="entry name" value="MFS_Na/Anion_cotransporter"/>
</dbReference>
<dbReference type="InterPro" id="IPR011701">
    <property type="entry name" value="MFS"/>
</dbReference>
<keyword evidence="4" id="KW-0769">Symport</keyword>
<name>A0A1S3J1H7_LINAN</name>